<dbReference type="RefSeq" id="WP_146868403.1">
    <property type="nucleotide sequence ID" value="NZ_BKBC01000021.1"/>
</dbReference>
<dbReference type="InterPro" id="IPR041627">
    <property type="entry name" value="AAA_lid_6"/>
</dbReference>
<accession>A0A512TM61</accession>
<dbReference type="InterPro" id="IPR027417">
    <property type="entry name" value="P-loop_NTPase"/>
</dbReference>
<evidence type="ECO:0000256" key="4">
    <source>
        <dbReference type="SAM" id="MobiDB-lite"/>
    </source>
</evidence>
<dbReference type="Gene3D" id="1.25.40.10">
    <property type="entry name" value="Tetratricopeptide repeat domain"/>
    <property type="match status" value="1"/>
</dbReference>
<evidence type="ECO:0000256" key="3">
    <source>
        <dbReference type="ARBA" id="ARBA00022840"/>
    </source>
</evidence>
<dbReference type="InterPro" id="IPR003959">
    <property type="entry name" value="ATPase_AAA_core"/>
</dbReference>
<evidence type="ECO:0000259" key="5">
    <source>
        <dbReference type="SMART" id="SM00382"/>
    </source>
</evidence>
<keyword evidence="3" id="KW-0067">ATP-binding</keyword>
<dbReference type="CDD" id="cd00009">
    <property type="entry name" value="AAA"/>
    <property type="match status" value="2"/>
</dbReference>
<dbReference type="InterPro" id="IPR011990">
    <property type="entry name" value="TPR-like_helical_dom_sf"/>
</dbReference>
<dbReference type="InterPro" id="IPR003593">
    <property type="entry name" value="AAA+_ATPase"/>
</dbReference>
<sequence>MEYTDLFNIKQFNKFKHEIQYCNDFMLFNQSTAILKNSISCFPCHPGLYYLLALTYFKCNEYIKGSECFQKGITYDKKSNRYLGLVSCIFYEINDVENSYSYAYKALEINKKDIDAVITLGRIELYRNNYEESLSYGIMAVQFDDCNFCAVRLLSKIYIAMGVEEEDTLKILYRARELGVDYELSLDIIKVLYVTENYVQCLKECRTSLLENCTGYVAKAINKYVNEISTRTFSVSVQDVQNIQESQSSYEVRSEDSETVEHDSYLKSCKKSGSTNRFIENINTIIKALENTENYKLKKTSDEYKSDFSKSKYDNVDSYKNTENKDKHNDKKIDKKKPAKKEDDLTKKESSEFQKNSKSNEGERNSNTLEEALEKLDSLTGLKNVKKEIERIVRLIKYAKNRNEVLKINKEINLSYHFAFMGNPGTGKTTVARLIGDIFYYLGILEKGHVVEVDRSDIVGKFIGETAKLTKKAIDKAMGGILFIDEAYSLAKGGENSNDYGKEAIETLLKSMEDNRGKFTVIFAGYKKEMRNLINMNPGLQSRINLMINFDDYTDEELIHIAKNIAKEEYYKLSEDGEKAFIERIQKEKVDENFANARVVRNLMDEAVREKAFRTGDETVCEEELTTLTSEDFGVDLKFTARDSIKEYETQLESLVGLDNVKNLIKDILNTVELVHRKKEMGINCEDVSLNMIFSGNPGTGKTTVARIVGKILKAMGILKKGHMVEVTRSDLVGQYVGQTGPKTLEKIKEAYGGILFIDEAYTLNSGSENDFGSEAIGTLIKEMEDNRDKLIVIMAGYTKEMKELLNINPGLESRIKFNIQFNDYSGDELFKIFKSLCKREKYKISHNAYKKLKEDFEELSENKGRNFGNGRLVRKYFENVKMKQATRIINENINEKEEMLKIIKEDID</sequence>
<name>A0A512TM61_CLOBU</name>
<evidence type="ECO:0000313" key="7">
    <source>
        <dbReference type="Proteomes" id="UP000321089"/>
    </source>
</evidence>
<evidence type="ECO:0000313" key="6">
    <source>
        <dbReference type="EMBL" id="GEQ21305.1"/>
    </source>
</evidence>
<dbReference type="Pfam" id="PF17866">
    <property type="entry name" value="AAA_lid_6"/>
    <property type="match status" value="2"/>
</dbReference>
<dbReference type="GO" id="GO:0016887">
    <property type="term" value="F:ATP hydrolysis activity"/>
    <property type="evidence" value="ECO:0007669"/>
    <property type="project" value="InterPro"/>
</dbReference>
<comment type="caution">
    <text evidence="6">The sequence shown here is derived from an EMBL/GenBank/DDBJ whole genome shotgun (WGS) entry which is preliminary data.</text>
</comment>
<keyword evidence="2" id="KW-0547">Nucleotide-binding</keyword>
<reference evidence="6 7" key="1">
    <citation type="submission" date="2019-07" db="EMBL/GenBank/DDBJ databases">
        <title>Whole genome shotgun sequence of Clostridium butyricum NBRC 3858.</title>
        <authorList>
            <person name="Hosoyama A."/>
            <person name="Uohara A."/>
            <person name="Ohji S."/>
            <person name="Ichikawa N."/>
        </authorList>
    </citation>
    <scope>NUCLEOTIDE SEQUENCE [LARGE SCALE GENOMIC DNA]</scope>
    <source>
        <strain evidence="6 7">NBRC 3858</strain>
    </source>
</reference>
<feature type="domain" description="AAA+ ATPase" evidence="5">
    <location>
        <begin position="414"/>
        <end position="554"/>
    </location>
</feature>
<evidence type="ECO:0000256" key="1">
    <source>
        <dbReference type="ARBA" id="ARBA00010378"/>
    </source>
</evidence>
<dbReference type="PANTHER" id="PTHR43392:SF2">
    <property type="entry name" value="AAA-TYPE ATPASE FAMILY PROTEIN _ ANKYRIN REPEAT FAMILY PROTEIN"/>
    <property type="match status" value="1"/>
</dbReference>
<dbReference type="SMART" id="SM00382">
    <property type="entry name" value="AAA"/>
    <property type="match status" value="2"/>
</dbReference>
<dbReference type="InterPro" id="IPR000641">
    <property type="entry name" value="CbxX/CfxQ"/>
</dbReference>
<dbReference type="InterPro" id="IPR050773">
    <property type="entry name" value="CbxX/CfxQ_RuBisCO_ESX"/>
</dbReference>
<dbReference type="AlphaFoldDB" id="A0A512TM61"/>
<gene>
    <name evidence="6" type="ORF">CBU02nite_18110</name>
</gene>
<dbReference type="Gene3D" id="1.10.8.60">
    <property type="match status" value="2"/>
</dbReference>
<dbReference type="SUPFAM" id="SSF52540">
    <property type="entry name" value="P-loop containing nucleoside triphosphate hydrolases"/>
    <property type="match status" value="2"/>
</dbReference>
<dbReference type="GO" id="GO:0005524">
    <property type="term" value="F:ATP binding"/>
    <property type="evidence" value="ECO:0007669"/>
    <property type="project" value="UniProtKB-KW"/>
</dbReference>
<dbReference type="Pfam" id="PF00004">
    <property type="entry name" value="AAA"/>
    <property type="match status" value="2"/>
</dbReference>
<dbReference type="PANTHER" id="PTHR43392">
    <property type="entry name" value="AAA-TYPE ATPASE FAMILY PROTEIN / ANKYRIN REPEAT FAMILY PROTEIN"/>
    <property type="match status" value="1"/>
</dbReference>
<organism evidence="6 7">
    <name type="scientific">Clostridium butyricum</name>
    <dbReference type="NCBI Taxonomy" id="1492"/>
    <lineage>
        <taxon>Bacteria</taxon>
        <taxon>Bacillati</taxon>
        <taxon>Bacillota</taxon>
        <taxon>Clostridia</taxon>
        <taxon>Eubacteriales</taxon>
        <taxon>Clostridiaceae</taxon>
        <taxon>Clostridium</taxon>
    </lineage>
</organism>
<dbReference type="PRINTS" id="PR00819">
    <property type="entry name" value="CBXCFQXSUPER"/>
</dbReference>
<dbReference type="Gene3D" id="3.40.50.300">
    <property type="entry name" value="P-loop containing nucleotide triphosphate hydrolases"/>
    <property type="match status" value="2"/>
</dbReference>
<feature type="compositionally biased region" description="Basic and acidic residues" evidence="4">
    <location>
        <begin position="312"/>
        <end position="333"/>
    </location>
</feature>
<dbReference type="EMBL" id="BKBC01000021">
    <property type="protein sequence ID" value="GEQ21305.1"/>
    <property type="molecule type" value="Genomic_DNA"/>
</dbReference>
<protein>
    <recommendedName>
        <fullName evidence="5">AAA+ ATPase domain-containing protein</fullName>
    </recommendedName>
</protein>
<evidence type="ECO:0000256" key="2">
    <source>
        <dbReference type="ARBA" id="ARBA00022741"/>
    </source>
</evidence>
<dbReference type="FunFam" id="3.40.50.300:FF:000216">
    <property type="entry name" value="Type VII secretion ATPase EccA"/>
    <property type="match status" value="2"/>
</dbReference>
<dbReference type="Proteomes" id="UP000321089">
    <property type="component" value="Unassembled WGS sequence"/>
</dbReference>
<feature type="region of interest" description="Disordered" evidence="4">
    <location>
        <begin position="312"/>
        <end position="368"/>
    </location>
</feature>
<dbReference type="SUPFAM" id="SSF48452">
    <property type="entry name" value="TPR-like"/>
    <property type="match status" value="1"/>
</dbReference>
<feature type="compositionally biased region" description="Basic and acidic residues" evidence="4">
    <location>
        <begin position="340"/>
        <end position="352"/>
    </location>
</feature>
<proteinExistence type="inferred from homology"/>
<comment type="similarity">
    <text evidence="1">Belongs to the CbxX/CfxQ family.</text>
</comment>
<feature type="domain" description="AAA+ ATPase" evidence="5">
    <location>
        <begin position="688"/>
        <end position="822"/>
    </location>
</feature>